<gene>
    <name evidence="2" type="ORF">E4663_01615</name>
</gene>
<keyword evidence="3" id="KW-1185">Reference proteome</keyword>
<comment type="caution">
    <text evidence="2">The sequence shown here is derived from an EMBL/GenBank/DDBJ whole genome shotgun (WGS) entry which is preliminary data.</text>
</comment>
<feature type="transmembrane region" description="Helical" evidence="1">
    <location>
        <begin position="108"/>
        <end position="128"/>
    </location>
</feature>
<feature type="transmembrane region" description="Helical" evidence="1">
    <location>
        <begin position="173"/>
        <end position="191"/>
    </location>
</feature>
<evidence type="ECO:0000256" key="1">
    <source>
        <dbReference type="SAM" id="Phobius"/>
    </source>
</evidence>
<feature type="transmembrane region" description="Helical" evidence="1">
    <location>
        <begin position="81"/>
        <end position="102"/>
    </location>
</feature>
<evidence type="ECO:0000313" key="2">
    <source>
        <dbReference type="EMBL" id="TGB03728.1"/>
    </source>
</evidence>
<keyword evidence="1" id="KW-1133">Transmembrane helix</keyword>
<dbReference type="EMBL" id="SRJC01000001">
    <property type="protein sequence ID" value="TGB03728.1"/>
    <property type="molecule type" value="Genomic_DNA"/>
</dbReference>
<dbReference type="Pfam" id="PF22564">
    <property type="entry name" value="HAAS"/>
    <property type="match status" value="1"/>
</dbReference>
<dbReference type="AlphaFoldDB" id="A0A4Z0GZX8"/>
<reference evidence="2 3" key="1">
    <citation type="journal article" date="2003" name="Int. J. Syst. Evol. Microbiol.">
        <title>Halobacillus salinus sp. nov., isolated from a salt lake on the coast of the East Sea in Korea.</title>
        <authorList>
            <person name="Yoon J.H."/>
            <person name="Kang K.H."/>
            <person name="Park Y.H."/>
        </authorList>
    </citation>
    <scope>NUCLEOTIDE SEQUENCE [LARGE SCALE GENOMIC DNA]</scope>
    <source>
        <strain evidence="2 3">HSL-3</strain>
    </source>
</reference>
<keyword evidence="1" id="KW-0472">Membrane</keyword>
<keyword evidence="1" id="KW-0812">Transmembrane</keyword>
<dbReference type="STRING" id="192814.GCA_900166575_00619"/>
<sequence>MHNTIEDYLSQLEDKLRELPANERRVHLNEIRDHLMEAAAEEGKSEQEIVNSFLSPEQLSQDILKEEQNRVQKTSFENPDYWFGITVTSVVAPFGALALPFIFDDIDIGLFVPFLLQFIVAASALFGYYKDRLTTRRGDILKQVGRIMIPVLAIPFGLFSIDIMQSGDLSTFNLVYLACYLLVWLATYIALRNVYLSHSKVVID</sequence>
<feature type="transmembrane region" description="Helical" evidence="1">
    <location>
        <begin position="140"/>
        <end position="161"/>
    </location>
</feature>
<protein>
    <submittedName>
        <fullName evidence="2">DUF1700 domain-containing protein</fullName>
    </submittedName>
</protein>
<proteinExistence type="predicted"/>
<accession>A0A4Z0GZX8</accession>
<dbReference type="Proteomes" id="UP000297982">
    <property type="component" value="Unassembled WGS sequence"/>
</dbReference>
<organism evidence="2 3">
    <name type="scientific">Halobacillus salinus</name>
    <dbReference type="NCBI Taxonomy" id="192814"/>
    <lineage>
        <taxon>Bacteria</taxon>
        <taxon>Bacillati</taxon>
        <taxon>Bacillota</taxon>
        <taxon>Bacilli</taxon>
        <taxon>Bacillales</taxon>
        <taxon>Bacillaceae</taxon>
        <taxon>Halobacillus</taxon>
    </lineage>
</organism>
<dbReference type="RefSeq" id="WP_135326442.1">
    <property type="nucleotide sequence ID" value="NZ_SRJC01000001.1"/>
</dbReference>
<evidence type="ECO:0000313" key="3">
    <source>
        <dbReference type="Proteomes" id="UP000297982"/>
    </source>
</evidence>
<name>A0A4Z0GZX8_9BACI</name>